<protein>
    <recommendedName>
        <fullName evidence="3">Monooxygenase</fullName>
    </recommendedName>
</protein>
<evidence type="ECO:0000313" key="1">
    <source>
        <dbReference type="EMBL" id="MDZ5737017.1"/>
    </source>
</evidence>
<evidence type="ECO:0000313" key="2">
    <source>
        <dbReference type="Proteomes" id="UP001292116"/>
    </source>
</evidence>
<proteinExistence type="predicted"/>
<gene>
    <name evidence="1" type="ORF">SOW75_02360</name>
</gene>
<accession>A0ABU5KT30</accession>
<comment type="caution">
    <text evidence="1">The sequence shown here is derived from an EMBL/GenBank/DDBJ whole genome shotgun (WGS) entry which is preliminary data.</text>
</comment>
<dbReference type="EMBL" id="JAXUBM010000002">
    <property type="protein sequence ID" value="MDZ5737017.1"/>
    <property type="molecule type" value="Genomic_DNA"/>
</dbReference>
<evidence type="ECO:0008006" key="3">
    <source>
        <dbReference type="Google" id="ProtNLM"/>
    </source>
</evidence>
<reference evidence="1 2" key="1">
    <citation type="submission" date="2023-11" db="EMBL/GenBank/DDBJ databases">
        <title>Draft genomes analysis of Pseudomonas asiatica isolated from milk, feces and farm soil of cows suffering from clinical mastitis.</title>
        <authorList>
            <person name="Rahman T."/>
            <person name="Das Z.C."/>
            <person name="Hoque M.N."/>
        </authorList>
    </citation>
    <scope>NUCLEOTIDE SEQUENCE [LARGE SCALE GENOMIC DNA]</scope>
    <source>
        <strain evidence="1 2">2F2</strain>
    </source>
</reference>
<dbReference type="SUPFAM" id="SSF54909">
    <property type="entry name" value="Dimeric alpha+beta barrel"/>
    <property type="match status" value="1"/>
</dbReference>
<dbReference type="InterPro" id="IPR011008">
    <property type="entry name" value="Dimeric_a/b-barrel"/>
</dbReference>
<organism evidence="1 2">
    <name type="scientific">Pseudomonas asiatica</name>
    <dbReference type="NCBI Taxonomy" id="2219225"/>
    <lineage>
        <taxon>Bacteria</taxon>
        <taxon>Pseudomonadati</taxon>
        <taxon>Pseudomonadota</taxon>
        <taxon>Gammaproteobacteria</taxon>
        <taxon>Pseudomonadales</taxon>
        <taxon>Pseudomonadaceae</taxon>
        <taxon>Pseudomonas</taxon>
    </lineage>
</organism>
<dbReference type="Proteomes" id="UP001292116">
    <property type="component" value="Unassembled WGS sequence"/>
</dbReference>
<dbReference type="RefSeq" id="WP_322490724.1">
    <property type="nucleotide sequence ID" value="NZ_JAXUBM010000002.1"/>
</dbReference>
<keyword evidence="2" id="KW-1185">Reference proteome</keyword>
<name>A0ABU5KT30_9PSED</name>
<dbReference type="Gene3D" id="3.30.70.100">
    <property type="match status" value="1"/>
</dbReference>
<sequence>MITAVVRIRLSEGLELAAAKDIFKSTAVQYQAVPGLVRKYYLLSDDGRSVGGVYLWESREQALAQYTDEWKAFVEGKYGTSPSVELFETPVVVDNLLNSVVVS</sequence>